<name>A0ABT3G9N3_9BACT</name>
<dbReference type="EMBL" id="JAPDDR010000016">
    <property type="protein sequence ID" value="MCW1916553.1"/>
    <property type="molecule type" value="Genomic_DNA"/>
</dbReference>
<evidence type="ECO:0000256" key="1">
    <source>
        <dbReference type="SAM" id="SignalP"/>
    </source>
</evidence>
<dbReference type="Proteomes" id="UP001165653">
    <property type="component" value="Unassembled WGS sequence"/>
</dbReference>
<feature type="chain" id="PRO_5045527361" description="Beta-barrel assembly machine subunit BamE" evidence="1">
    <location>
        <begin position="19"/>
        <end position="132"/>
    </location>
</feature>
<dbReference type="RefSeq" id="WP_264516132.1">
    <property type="nucleotide sequence ID" value="NZ_JAPDDR010000016.1"/>
</dbReference>
<evidence type="ECO:0000313" key="2">
    <source>
        <dbReference type="EMBL" id="MCW1916553.1"/>
    </source>
</evidence>
<organism evidence="2 3">
    <name type="scientific">Luteolibacter rhizosphaerae</name>
    <dbReference type="NCBI Taxonomy" id="2989719"/>
    <lineage>
        <taxon>Bacteria</taxon>
        <taxon>Pseudomonadati</taxon>
        <taxon>Verrucomicrobiota</taxon>
        <taxon>Verrucomicrobiia</taxon>
        <taxon>Verrucomicrobiales</taxon>
        <taxon>Verrucomicrobiaceae</taxon>
        <taxon>Luteolibacter</taxon>
    </lineage>
</organism>
<evidence type="ECO:0000313" key="3">
    <source>
        <dbReference type="Proteomes" id="UP001165653"/>
    </source>
</evidence>
<comment type="caution">
    <text evidence="2">The sequence shown here is derived from an EMBL/GenBank/DDBJ whole genome shotgun (WGS) entry which is preliminary data.</text>
</comment>
<feature type="signal peptide" evidence="1">
    <location>
        <begin position="1"/>
        <end position="18"/>
    </location>
</feature>
<evidence type="ECO:0008006" key="4">
    <source>
        <dbReference type="Google" id="ProtNLM"/>
    </source>
</evidence>
<keyword evidence="3" id="KW-1185">Reference proteome</keyword>
<accession>A0ABT3G9N3</accession>
<proteinExistence type="predicted"/>
<reference evidence="2" key="1">
    <citation type="submission" date="2022-10" db="EMBL/GenBank/DDBJ databases">
        <title>Luteolibacter sp. GHJ8, whole genome shotgun sequencing project.</title>
        <authorList>
            <person name="Zhao G."/>
            <person name="Shen L."/>
        </authorList>
    </citation>
    <scope>NUCLEOTIDE SEQUENCE</scope>
    <source>
        <strain evidence="2">GHJ8</strain>
    </source>
</reference>
<keyword evidence="1" id="KW-0732">Signal</keyword>
<protein>
    <recommendedName>
        <fullName evidence="4">Beta-barrel assembly machine subunit BamE</fullName>
    </recommendedName>
</protein>
<dbReference type="PROSITE" id="PS51257">
    <property type="entry name" value="PROKAR_LIPOPROTEIN"/>
    <property type="match status" value="1"/>
</dbReference>
<sequence length="132" mass="14460">MRPLIALPVMLALSGCGAGSGVVQNDERPVMSGNPVRDAYATDLHEFKRTGLVKAEVLARVGGTASQLKTPDDLRKLPHSELSTVILSPEALAERKLEYGRSAETYHVLAEGGSDMILFFESEGRLREYFHF</sequence>
<gene>
    <name evidence="2" type="ORF">OJ996_23400</name>
</gene>